<feature type="signal peptide" evidence="1">
    <location>
        <begin position="1"/>
        <end position="24"/>
    </location>
</feature>
<dbReference type="RefSeq" id="WP_171469186.1">
    <property type="nucleotide sequence ID" value="NZ_CP053452.2"/>
</dbReference>
<dbReference type="AlphaFoldDB" id="A0A6M5YFU3"/>
<reference evidence="3" key="1">
    <citation type="submission" date="2020-05" db="EMBL/GenBank/DDBJ databases">
        <title>Frigoriglobus tundricola gen. nov., sp. nov., a psychrotolerant cellulolytic planctomycete of the family Gemmataceae with two divergent copies of 16S rRNA gene.</title>
        <authorList>
            <person name="Kulichevskaya I.S."/>
            <person name="Ivanova A.A."/>
            <person name="Naumoff D.G."/>
            <person name="Beletsky A.V."/>
            <person name="Rijpstra W.I.C."/>
            <person name="Sinninghe Damste J.S."/>
            <person name="Mardanov A.V."/>
            <person name="Ravin N.V."/>
            <person name="Dedysh S.N."/>
        </authorList>
    </citation>
    <scope>NUCLEOTIDE SEQUENCE [LARGE SCALE GENOMIC DNA]</scope>
    <source>
        <strain evidence="3">PL17</strain>
    </source>
</reference>
<gene>
    <name evidence="2" type="ORF">FTUN_0372</name>
</gene>
<accession>A0A6M5YFU3</accession>
<keyword evidence="3" id="KW-1185">Reference proteome</keyword>
<dbReference type="EMBL" id="CP053452">
    <property type="protein sequence ID" value="QJW92875.1"/>
    <property type="molecule type" value="Genomic_DNA"/>
</dbReference>
<feature type="chain" id="PRO_5026973641" evidence="1">
    <location>
        <begin position="25"/>
        <end position="182"/>
    </location>
</feature>
<dbReference type="Gene3D" id="2.60.120.430">
    <property type="entry name" value="Galactose-binding lectin"/>
    <property type="match status" value="1"/>
</dbReference>
<organism evidence="2 3">
    <name type="scientific">Frigoriglobus tundricola</name>
    <dbReference type="NCBI Taxonomy" id="2774151"/>
    <lineage>
        <taxon>Bacteria</taxon>
        <taxon>Pseudomonadati</taxon>
        <taxon>Planctomycetota</taxon>
        <taxon>Planctomycetia</taxon>
        <taxon>Gemmatales</taxon>
        <taxon>Gemmataceae</taxon>
        <taxon>Frigoriglobus</taxon>
    </lineage>
</organism>
<keyword evidence="1" id="KW-0732">Signal</keyword>
<protein>
    <submittedName>
        <fullName evidence="2">Uncharacterized protein</fullName>
    </submittedName>
</protein>
<evidence type="ECO:0000256" key="1">
    <source>
        <dbReference type="SAM" id="SignalP"/>
    </source>
</evidence>
<sequence>MDRFLLSFVAILGAVLLGGVSAVAEDEAPANAEEVFTKDVQAAGQAWQFSGVELPAGYTAAITASGAWTINETWDKKVGAAGHPEYKAGDAYVKSGAGEGSLLVRVGDTVLSFSKDDEVIRIQQPGRIYFCANDVATEEGLKRAELFVQGIPIQPLKDAHGSGFQDNDGTLKVRVAVTKSKK</sequence>
<proteinExistence type="predicted"/>
<evidence type="ECO:0000313" key="2">
    <source>
        <dbReference type="EMBL" id="QJW92875.1"/>
    </source>
</evidence>
<dbReference type="KEGG" id="ftj:FTUN_0372"/>
<evidence type="ECO:0000313" key="3">
    <source>
        <dbReference type="Proteomes" id="UP000503447"/>
    </source>
</evidence>
<name>A0A6M5YFU3_9BACT</name>
<dbReference type="Proteomes" id="UP000503447">
    <property type="component" value="Chromosome"/>
</dbReference>